<evidence type="ECO:0000259" key="8">
    <source>
        <dbReference type="PROSITE" id="PS50928"/>
    </source>
</evidence>
<comment type="subcellular location">
    <subcellularLocation>
        <location evidence="1 7">Cell membrane</location>
        <topology evidence="1 7">Multi-pass membrane protein</topology>
    </subcellularLocation>
</comment>
<dbReference type="AlphaFoldDB" id="A0A3G2R349"/>
<keyword evidence="2 7" id="KW-0813">Transport</keyword>
<keyword evidence="3" id="KW-1003">Cell membrane</keyword>
<proteinExistence type="inferred from homology"/>
<dbReference type="EMBL" id="CP033169">
    <property type="protein sequence ID" value="AYO29751.1"/>
    <property type="molecule type" value="Genomic_DNA"/>
</dbReference>
<comment type="similarity">
    <text evidence="7">Belongs to the binding-protein-dependent transport system permease family.</text>
</comment>
<feature type="domain" description="ABC transmembrane type-1" evidence="8">
    <location>
        <begin position="79"/>
        <end position="270"/>
    </location>
</feature>
<dbReference type="PANTHER" id="PTHR32243:SF18">
    <property type="entry name" value="INNER MEMBRANE ABC TRANSPORTER PERMEASE PROTEIN YCJP"/>
    <property type="match status" value="1"/>
</dbReference>
<dbReference type="InterPro" id="IPR050901">
    <property type="entry name" value="BP-dep_ABC_trans_perm"/>
</dbReference>
<dbReference type="CDD" id="cd06261">
    <property type="entry name" value="TM_PBP2"/>
    <property type="match status" value="1"/>
</dbReference>
<organism evidence="9 10">
    <name type="scientific">Biomaibacter acetigenes</name>
    <dbReference type="NCBI Taxonomy" id="2316383"/>
    <lineage>
        <taxon>Bacteria</taxon>
        <taxon>Bacillati</taxon>
        <taxon>Bacillota</taxon>
        <taxon>Clostridia</taxon>
        <taxon>Thermosediminibacterales</taxon>
        <taxon>Tepidanaerobacteraceae</taxon>
        <taxon>Biomaibacter</taxon>
    </lineage>
</organism>
<dbReference type="InterPro" id="IPR000515">
    <property type="entry name" value="MetI-like"/>
</dbReference>
<dbReference type="Pfam" id="PF00528">
    <property type="entry name" value="BPD_transp_1"/>
    <property type="match status" value="1"/>
</dbReference>
<evidence type="ECO:0000256" key="6">
    <source>
        <dbReference type="ARBA" id="ARBA00023136"/>
    </source>
</evidence>
<dbReference type="KEGG" id="bacg:D2962_03225"/>
<keyword evidence="5 7" id="KW-1133">Transmembrane helix</keyword>
<protein>
    <submittedName>
        <fullName evidence="9">ABC transporter permease subunit</fullName>
    </submittedName>
</protein>
<feature type="transmembrane region" description="Helical" evidence="7">
    <location>
        <begin position="83"/>
        <end position="103"/>
    </location>
</feature>
<keyword evidence="6 7" id="KW-0472">Membrane</keyword>
<feature type="transmembrane region" description="Helical" evidence="7">
    <location>
        <begin position="148"/>
        <end position="170"/>
    </location>
</feature>
<dbReference type="RefSeq" id="WP_120767922.1">
    <property type="nucleotide sequence ID" value="NZ_CP033169.1"/>
</dbReference>
<evidence type="ECO:0000256" key="3">
    <source>
        <dbReference type="ARBA" id="ARBA00022475"/>
    </source>
</evidence>
<dbReference type="Gene3D" id="1.10.3720.10">
    <property type="entry name" value="MetI-like"/>
    <property type="match status" value="1"/>
</dbReference>
<evidence type="ECO:0000256" key="5">
    <source>
        <dbReference type="ARBA" id="ARBA00022989"/>
    </source>
</evidence>
<evidence type="ECO:0000256" key="1">
    <source>
        <dbReference type="ARBA" id="ARBA00004651"/>
    </source>
</evidence>
<keyword evidence="4 7" id="KW-0812">Transmembrane</keyword>
<name>A0A3G2R349_9FIRM</name>
<accession>A0A3G2R349</accession>
<dbReference type="Proteomes" id="UP000280960">
    <property type="component" value="Chromosome"/>
</dbReference>
<dbReference type="SUPFAM" id="SSF161098">
    <property type="entry name" value="MetI-like"/>
    <property type="match status" value="1"/>
</dbReference>
<evidence type="ECO:0000256" key="7">
    <source>
        <dbReference type="RuleBase" id="RU363032"/>
    </source>
</evidence>
<evidence type="ECO:0000256" key="2">
    <source>
        <dbReference type="ARBA" id="ARBA00022448"/>
    </source>
</evidence>
<dbReference type="PROSITE" id="PS50928">
    <property type="entry name" value="ABC_TM1"/>
    <property type="match status" value="1"/>
</dbReference>
<dbReference type="GO" id="GO:0005886">
    <property type="term" value="C:plasma membrane"/>
    <property type="evidence" value="ECO:0007669"/>
    <property type="project" value="UniProtKB-SubCell"/>
</dbReference>
<evidence type="ECO:0000256" key="4">
    <source>
        <dbReference type="ARBA" id="ARBA00022692"/>
    </source>
</evidence>
<dbReference type="GO" id="GO:0055085">
    <property type="term" value="P:transmembrane transport"/>
    <property type="evidence" value="ECO:0007669"/>
    <property type="project" value="InterPro"/>
</dbReference>
<evidence type="ECO:0000313" key="9">
    <source>
        <dbReference type="EMBL" id="AYO29751.1"/>
    </source>
</evidence>
<keyword evidence="10" id="KW-1185">Reference proteome</keyword>
<reference evidence="9 10" key="1">
    <citation type="submission" date="2018-10" db="EMBL/GenBank/DDBJ databases">
        <authorList>
            <person name="Zhang X."/>
        </authorList>
    </citation>
    <scope>NUCLEOTIDE SEQUENCE [LARGE SCALE GENOMIC DNA]</scope>
    <source>
        <strain evidence="9 10">SK-G1</strain>
    </source>
</reference>
<sequence length="285" mass="31444">MKRKPLDEFFLYFFVFLFALIILAPFYWLVVSAFSSKAELLSVPIHWFPEKIYLGNITKIFQGGLNISGGEVPPFGTAVKNSIIVAGVTTLICITVGSLAAYAFGRMSFFLSNQLFIAIIALRMLPEIVTVVPLYIIMKKLGLNNTLLGLILVYTSFTLPFVIWMMESYFEAIPVELEDAASIDGLSRLGIFFKIIMPLSLPGLITTAIFTLLTAWDEFLFALIMTSTYQAKTLTVAISEFTTRHMIDYGLMMTGGLLSALPPLLVALALQKYIVSGLTSGAIKG</sequence>
<feature type="transmembrane region" description="Helical" evidence="7">
    <location>
        <begin position="115"/>
        <end position="136"/>
    </location>
</feature>
<feature type="transmembrane region" description="Helical" evidence="7">
    <location>
        <begin position="250"/>
        <end position="270"/>
    </location>
</feature>
<dbReference type="InterPro" id="IPR035906">
    <property type="entry name" value="MetI-like_sf"/>
</dbReference>
<evidence type="ECO:0000313" key="10">
    <source>
        <dbReference type="Proteomes" id="UP000280960"/>
    </source>
</evidence>
<dbReference type="PANTHER" id="PTHR32243">
    <property type="entry name" value="MALTOSE TRANSPORT SYSTEM PERMEASE-RELATED"/>
    <property type="match status" value="1"/>
</dbReference>
<feature type="transmembrane region" description="Helical" evidence="7">
    <location>
        <begin position="9"/>
        <end position="30"/>
    </location>
</feature>
<feature type="transmembrane region" description="Helical" evidence="7">
    <location>
        <begin position="191"/>
        <end position="213"/>
    </location>
</feature>
<gene>
    <name evidence="9" type="ORF">D2962_03225</name>
</gene>